<evidence type="ECO:0000256" key="1">
    <source>
        <dbReference type="PROSITE-ProRule" id="PRU00285"/>
    </source>
</evidence>
<reference evidence="5" key="1">
    <citation type="journal article" date="2014" name="Int. J. Syst. Evol. Microbiol.">
        <title>Complete genome sequence of Corynebacterium casei LMG S-19264T (=DSM 44701T), isolated from a smear-ripened cheese.</title>
        <authorList>
            <consortium name="US DOE Joint Genome Institute (JGI-PGF)"/>
            <person name="Walter F."/>
            <person name="Albersmeier A."/>
            <person name="Kalinowski J."/>
            <person name="Ruckert C."/>
        </authorList>
    </citation>
    <scope>NUCLEOTIDE SEQUENCE</scope>
    <source>
        <strain evidence="5">JCM 19596</strain>
    </source>
</reference>
<evidence type="ECO:0000259" key="4">
    <source>
        <dbReference type="PROSITE" id="PS01031"/>
    </source>
</evidence>
<dbReference type="InterPro" id="IPR008978">
    <property type="entry name" value="HSP20-like_chaperone"/>
</dbReference>
<evidence type="ECO:0000256" key="2">
    <source>
        <dbReference type="RuleBase" id="RU003616"/>
    </source>
</evidence>
<protein>
    <submittedName>
        <fullName evidence="5">Heat-shock protein</fullName>
    </submittedName>
</protein>
<dbReference type="CDD" id="cd06464">
    <property type="entry name" value="ACD_sHsps-like"/>
    <property type="match status" value="1"/>
</dbReference>
<dbReference type="InterPro" id="IPR002068">
    <property type="entry name" value="A-crystallin/Hsp20_dom"/>
</dbReference>
<evidence type="ECO:0000313" key="6">
    <source>
        <dbReference type="Proteomes" id="UP000607197"/>
    </source>
</evidence>
<feature type="region of interest" description="Disordered" evidence="3">
    <location>
        <begin position="72"/>
        <end position="92"/>
    </location>
</feature>
<dbReference type="SUPFAM" id="SSF49764">
    <property type="entry name" value="HSP20-like chaperones"/>
    <property type="match status" value="1"/>
</dbReference>
<feature type="domain" description="SHSP" evidence="4">
    <location>
        <begin position="27"/>
        <end position="140"/>
    </location>
</feature>
<dbReference type="AlphaFoldDB" id="A0A830F8D0"/>
<dbReference type="RefSeq" id="WP_188979125.1">
    <property type="nucleotide sequence ID" value="NZ_BMPG01000003.1"/>
</dbReference>
<name>A0A830F8D0_9EURY</name>
<dbReference type="PANTHER" id="PTHR11527">
    <property type="entry name" value="HEAT-SHOCK PROTEIN 20 FAMILY MEMBER"/>
    <property type="match status" value="1"/>
</dbReference>
<comment type="caution">
    <text evidence="5">The sequence shown here is derived from an EMBL/GenBank/DDBJ whole genome shotgun (WGS) entry which is preliminary data.</text>
</comment>
<dbReference type="OrthoDB" id="198277at2157"/>
<comment type="similarity">
    <text evidence="1 2">Belongs to the small heat shock protein (HSP20) family.</text>
</comment>
<organism evidence="5 6">
    <name type="scientific">Halocalculus aciditolerans</name>
    <dbReference type="NCBI Taxonomy" id="1383812"/>
    <lineage>
        <taxon>Archaea</taxon>
        <taxon>Methanobacteriati</taxon>
        <taxon>Methanobacteriota</taxon>
        <taxon>Stenosarchaea group</taxon>
        <taxon>Halobacteria</taxon>
        <taxon>Halobacteriales</taxon>
        <taxon>Halobacteriaceae</taxon>
        <taxon>Halocalculus</taxon>
    </lineage>
</organism>
<reference evidence="5" key="2">
    <citation type="submission" date="2020-09" db="EMBL/GenBank/DDBJ databases">
        <authorList>
            <person name="Sun Q."/>
            <person name="Ohkuma M."/>
        </authorList>
    </citation>
    <scope>NUCLEOTIDE SEQUENCE</scope>
    <source>
        <strain evidence="5">JCM 19596</strain>
    </source>
</reference>
<dbReference type="EMBL" id="BMPG01000003">
    <property type="protein sequence ID" value="GGL64624.1"/>
    <property type="molecule type" value="Genomic_DNA"/>
</dbReference>
<dbReference type="PROSITE" id="PS01031">
    <property type="entry name" value="SHSP"/>
    <property type="match status" value="1"/>
</dbReference>
<sequence length="140" mass="15387">MARDPFFDDLQRTLDRLGSQFDRDLSSLGELGGVSVDVSETDDAYEVTADLPGFDKDDIGVSVDDGVLRLSATHSEETERDEDEDVTYHRKERSRRSLVRDVRLPGPVDETEANATYQNGVLTVTLPKAGTGSGHSIDVE</sequence>
<keyword evidence="6" id="KW-1185">Reference proteome</keyword>
<evidence type="ECO:0000313" key="5">
    <source>
        <dbReference type="EMBL" id="GGL64624.1"/>
    </source>
</evidence>
<gene>
    <name evidence="5" type="ORF">GCM10009039_23220</name>
</gene>
<evidence type="ECO:0000256" key="3">
    <source>
        <dbReference type="SAM" id="MobiDB-lite"/>
    </source>
</evidence>
<dbReference type="Proteomes" id="UP000607197">
    <property type="component" value="Unassembled WGS sequence"/>
</dbReference>
<accession>A0A830F8D0</accession>
<dbReference type="Gene3D" id="2.60.40.790">
    <property type="match status" value="1"/>
</dbReference>
<dbReference type="Pfam" id="PF00011">
    <property type="entry name" value="HSP20"/>
    <property type="match status" value="1"/>
</dbReference>
<dbReference type="InterPro" id="IPR031107">
    <property type="entry name" value="Small_HSP"/>
</dbReference>
<proteinExistence type="inferred from homology"/>